<feature type="compositionally biased region" description="Basic and acidic residues" evidence="16">
    <location>
        <begin position="360"/>
        <end position="371"/>
    </location>
</feature>
<dbReference type="InterPro" id="IPR000720">
    <property type="entry name" value="PHM/PAL"/>
</dbReference>
<feature type="binding site" evidence="13">
    <location>
        <position position="693"/>
    </location>
    <ligand>
        <name>Ca(2+)</name>
        <dbReference type="ChEBI" id="CHEBI:29108"/>
        <note>structural</note>
    </ligand>
</feature>
<reference evidence="21" key="1">
    <citation type="journal article" date="2019" name="bioRxiv">
        <title>The Genome of the Zebra Mussel, Dreissena polymorpha: A Resource for Invasive Species Research.</title>
        <authorList>
            <person name="McCartney M.A."/>
            <person name="Auch B."/>
            <person name="Kono T."/>
            <person name="Mallez S."/>
            <person name="Zhang Y."/>
            <person name="Obille A."/>
            <person name="Becker A."/>
            <person name="Abrahante J.E."/>
            <person name="Garbe J."/>
            <person name="Badalamenti J.P."/>
            <person name="Herman A."/>
            <person name="Mangelson H."/>
            <person name="Liachko I."/>
            <person name="Sullivan S."/>
            <person name="Sone E.D."/>
            <person name="Koren S."/>
            <person name="Silverstein K.A.T."/>
            <person name="Beckman K.B."/>
            <person name="Gohl D.M."/>
        </authorList>
    </citation>
    <scope>NUCLEOTIDE SEQUENCE</scope>
    <source>
        <strain evidence="21">Duluth1</strain>
        <tissue evidence="21">Whole animal</tissue>
    </source>
</reference>
<feature type="binding site" evidence="13">
    <location>
        <position position="692"/>
    </location>
    <ligand>
        <name>Zn(2+)</name>
        <dbReference type="ChEBI" id="CHEBI:29105"/>
        <note>catalytic</note>
    </ligand>
</feature>
<gene>
    <name evidence="21" type="ORF">DPMN_112751</name>
</gene>
<dbReference type="InterPro" id="IPR000323">
    <property type="entry name" value="Cu2_ascorb_mOase_N"/>
</dbReference>
<dbReference type="SUPFAM" id="SSF101898">
    <property type="entry name" value="NHL repeat"/>
    <property type="match status" value="1"/>
</dbReference>
<evidence type="ECO:0000256" key="15">
    <source>
        <dbReference type="PROSITE-ProRule" id="PRU00504"/>
    </source>
</evidence>
<evidence type="ECO:0000256" key="7">
    <source>
        <dbReference type="ARBA" id="ARBA00023157"/>
    </source>
</evidence>
<name>A0A9D4QQB0_DREPO</name>
<feature type="binding site" evidence="12">
    <location>
        <position position="437"/>
    </location>
    <ligand>
        <name>a protein</name>
        <dbReference type="ChEBI" id="CHEBI:16541"/>
    </ligand>
    <ligandPart>
        <name>C-terminal Xaa-(2S)-2-hydroxyglycine residue</name>
        <dbReference type="ChEBI" id="CHEBI:142768"/>
    </ligandPart>
</feature>
<feature type="binding site" evidence="13">
    <location>
        <position position="225"/>
    </location>
    <ligand>
        <name>Cu(2+)</name>
        <dbReference type="ChEBI" id="CHEBI:29036"/>
        <label>1</label>
        <note>catalytic</note>
    </ligand>
</feature>
<dbReference type="PRINTS" id="PR00790">
    <property type="entry name" value="PAMONOXGNASE"/>
</dbReference>
<feature type="binding site" evidence="13">
    <location>
        <position position="94"/>
    </location>
    <ligand>
        <name>Cu(2+)</name>
        <dbReference type="ChEBI" id="CHEBI:29036"/>
        <label>1</label>
        <note>catalytic</note>
    </ligand>
</feature>
<keyword evidence="22" id="KW-1185">Reference proteome</keyword>
<comment type="similarity">
    <text evidence="3">In the N-terminal section; belongs to the copper type II ascorbate-dependent monooxygenase family.</text>
</comment>
<feature type="domain" description="Copper type II ascorbate-dependent monooxygenase N-terminal" evidence="19">
    <location>
        <begin position="47"/>
        <end position="162"/>
    </location>
</feature>
<feature type="binding site" evidence="13">
    <location>
        <position position="594"/>
    </location>
    <ligand>
        <name>Zn(2+)</name>
        <dbReference type="ChEBI" id="CHEBI:29105"/>
        <note>catalytic</note>
    </ligand>
</feature>
<accession>A0A9D4QQB0</accession>
<evidence type="ECO:0000259" key="19">
    <source>
        <dbReference type="Pfam" id="PF01082"/>
    </source>
</evidence>
<protein>
    <recommendedName>
        <fullName evidence="23">Peptidylglycine monooxygenase</fullName>
    </recommendedName>
</protein>
<feature type="region of interest" description="Disordered" evidence="16">
    <location>
        <begin position="752"/>
        <end position="781"/>
    </location>
</feature>
<feature type="binding site" evidence="13">
    <location>
        <position position="227"/>
    </location>
    <ligand>
        <name>Cu(2+)</name>
        <dbReference type="ChEBI" id="CHEBI:29036"/>
        <label>1</label>
        <note>catalytic</note>
    </ligand>
</feature>
<feature type="binding site" evidence="13">
    <location>
        <position position="489"/>
    </location>
    <ligand>
        <name>Ca(2+)</name>
        <dbReference type="ChEBI" id="CHEBI:29108"/>
        <note>structural</note>
    </ligand>
</feature>
<evidence type="ECO:0000256" key="16">
    <source>
        <dbReference type="SAM" id="MobiDB-lite"/>
    </source>
</evidence>
<dbReference type="Pfam" id="PF03712">
    <property type="entry name" value="Cu2_monoox_C"/>
    <property type="match status" value="1"/>
</dbReference>
<keyword evidence="13" id="KW-0186">Copper</keyword>
<feature type="transmembrane region" description="Helical" evidence="17">
    <location>
        <begin position="830"/>
        <end position="853"/>
    </location>
</feature>
<dbReference type="EMBL" id="JAIWYP010000004">
    <property type="protein sequence ID" value="KAH3839323.1"/>
    <property type="molecule type" value="Genomic_DNA"/>
</dbReference>
<evidence type="ECO:0000256" key="6">
    <source>
        <dbReference type="ARBA" id="ARBA00022737"/>
    </source>
</evidence>
<keyword evidence="17" id="KW-0472">Membrane</keyword>
<evidence type="ECO:0000256" key="18">
    <source>
        <dbReference type="SAM" id="SignalP"/>
    </source>
</evidence>
<dbReference type="GO" id="GO:0016020">
    <property type="term" value="C:membrane"/>
    <property type="evidence" value="ECO:0007669"/>
    <property type="project" value="InterPro"/>
</dbReference>
<dbReference type="Gene3D" id="2.60.120.310">
    <property type="entry name" value="Copper type II, ascorbate-dependent monooxygenase, N-terminal domain"/>
    <property type="match status" value="1"/>
</dbReference>
<dbReference type="CDD" id="cd14958">
    <property type="entry name" value="NHL_PAL_like"/>
    <property type="match status" value="1"/>
</dbReference>
<dbReference type="Gene3D" id="2.120.10.30">
    <property type="entry name" value="TolB, C-terminal domain"/>
    <property type="match status" value="1"/>
</dbReference>
<dbReference type="GO" id="GO:0004598">
    <property type="term" value="F:peptidylamidoglycolate lyase activity"/>
    <property type="evidence" value="ECO:0007669"/>
    <property type="project" value="UniProtKB-EC"/>
</dbReference>
<comment type="catalytic activity">
    <reaction evidence="11">
        <text>a [peptide]-C-terminal glycine + 2 L-ascorbate + O2 = a [peptide]-C-terminal (2S)-2-hydroxyglycine + 2 monodehydro-L-ascorbate radical + H2O</text>
        <dbReference type="Rhea" id="RHEA:21452"/>
        <dbReference type="Rhea" id="RHEA-COMP:13486"/>
        <dbReference type="Rhea" id="RHEA-COMP:15321"/>
        <dbReference type="ChEBI" id="CHEBI:15377"/>
        <dbReference type="ChEBI" id="CHEBI:15379"/>
        <dbReference type="ChEBI" id="CHEBI:38290"/>
        <dbReference type="ChEBI" id="CHEBI:59513"/>
        <dbReference type="ChEBI" id="CHEBI:137000"/>
        <dbReference type="ChEBI" id="CHEBI:142768"/>
        <dbReference type="EC" id="1.14.17.3"/>
    </reaction>
</comment>
<comment type="similarity">
    <text evidence="2">In the C-terminal section; belongs to the peptidyl-alpha-hydroxyglycine alpha-amidating lyase family.</text>
</comment>
<dbReference type="Pfam" id="PF01436">
    <property type="entry name" value="NHL"/>
    <property type="match status" value="2"/>
</dbReference>
<feature type="chain" id="PRO_5039535234" description="Peptidylglycine monooxygenase" evidence="18">
    <location>
        <begin position="26"/>
        <end position="865"/>
    </location>
</feature>
<feature type="disulfide bond" evidence="14">
    <location>
        <begin position="276"/>
        <end position="298"/>
    </location>
</feature>
<feature type="binding site" evidence="12">
    <location>
        <position position="610"/>
    </location>
    <ligand>
        <name>a protein</name>
        <dbReference type="ChEBI" id="CHEBI:16541"/>
    </ligand>
    <ligandPart>
        <name>C-terminal Xaa-(2S)-2-hydroxyglycine residue</name>
        <dbReference type="ChEBI" id="CHEBI:142768"/>
    </ligandPart>
</feature>
<evidence type="ECO:0000256" key="12">
    <source>
        <dbReference type="PIRSR" id="PIRSR600720-1"/>
    </source>
</evidence>
<feature type="compositionally biased region" description="Polar residues" evidence="16">
    <location>
        <begin position="752"/>
        <end position="773"/>
    </location>
</feature>
<dbReference type="Gene3D" id="2.60.120.230">
    <property type="match status" value="1"/>
</dbReference>
<evidence type="ECO:0000256" key="9">
    <source>
        <dbReference type="ARBA" id="ARBA00023239"/>
    </source>
</evidence>
<feature type="binding site" evidence="13">
    <location>
        <position position="487"/>
    </location>
    <ligand>
        <name>Zn(2+)</name>
        <dbReference type="ChEBI" id="CHEBI:29105"/>
        <note>catalytic</note>
    </ligand>
</feature>
<feature type="binding site" evidence="13">
    <location>
        <position position="158"/>
    </location>
    <ligand>
        <name>Cu(2+)</name>
        <dbReference type="ChEBI" id="CHEBI:29036"/>
        <label>1</label>
        <note>catalytic</note>
    </ligand>
</feature>
<evidence type="ECO:0000256" key="5">
    <source>
        <dbReference type="ARBA" id="ARBA00022729"/>
    </source>
</evidence>
<feature type="disulfide bond" evidence="14">
    <location>
        <begin position="535"/>
        <end position="555"/>
    </location>
</feature>
<proteinExistence type="inferred from homology"/>
<evidence type="ECO:0000256" key="10">
    <source>
        <dbReference type="ARBA" id="ARBA00023268"/>
    </source>
</evidence>
<feature type="compositionally biased region" description="Basic and acidic residues" evidence="16">
    <location>
        <begin position="384"/>
        <end position="393"/>
    </location>
</feature>
<comment type="cofactor">
    <cofactor evidence="13">
        <name>Zn(2+)</name>
        <dbReference type="ChEBI" id="CHEBI:29105"/>
    </cofactor>
    <text evidence="13">Binds one Zn(2+) ion per subunit.</text>
</comment>
<evidence type="ECO:0000256" key="1">
    <source>
        <dbReference type="ARBA" id="ARBA00000686"/>
    </source>
</evidence>
<dbReference type="Pfam" id="PF01082">
    <property type="entry name" value="Cu2_monooxygen"/>
    <property type="match status" value="1"/>
</dbReference>
<evidence type="ECO:0000313" key="22">
    <source>
        <dbReference type="Proteomes" id="UP000828390"/>
    </source>
</evidence>
<keyword evidence="4 13" id="KW-0479">Metal-binding</keyword>
<dbReference type="InterPro" id="IPR001258">
    <property type="entry name" value="NHL_repeat"/>
</dbReference>
<dbReference type="InterPro" id="IPR014784">
    <property type="entry name" value="Cu2_ascorb_mOase-like_C"/>
</dbReference>
<keyword evidence="8" id="KW-0325">Glycoprotein</keyword>
<feature type="disulfide bond" evidence="14">
    <location>
        <begin position="209"/>
        <end position="319"/>
    </location>
</feature>
<feature type="disulfide bond" evidence="14">
    <location>
        <begin position="63"/>
        <end position="114"/>
    </location>
</feature>
<keyword evidence="7 14" id="KW-1015">Disulfide bond</keyword>
<dbReference type="GO" id="GO:0004504">
    <property type="term" value="F:peptidylglycine monooxygenase activity"/>
    <property type="evidence" value="ECO:0007669"/>
    <property type="project" value="UniProtKB-EC"/>
</dbReference>
<evidence type="ECO:0000256" key="17">
    <source>
        <dbReference type="SAM" id="Phobius"/>
    </source>
</evidence>
<dbReference type="Proteomes" id="UP000828390">
    <property type="component" value="Unassembled WGS sequence"/>
</dbReference>
<feature type="binding site" evidence="13">
    <location>
        <position position="297"/>
    </location>
    <ligand>
        <name>Cu(2+)</name>
        <dbReference type="ChEBI" id="CHEBI:29036"/>
        <label>1</label>
        <note>catalytic</note>
    </ligand>
</feature>
<feature type="binding site" evidence="13">
    <location>
        <position position="95"/>
    </location>
    <ligand>
        <name>Cu(2+)</name>
        <dbReference type="ChEBI" id="CHEBI:29036"/>
        <label>1</label>
        <note>catalytic</note>
    </ligand>
</feature>
<evidence type="ECO:0000313" key="21">
    <source>
        <dbReference type="EMBL" id="KAH3839323.1"/>
    </source>
</evidence>
<dbReference type="GO" id="GO:0005507">
    <property type="term" value="F:copper ion binding"/>
    <property type="evidence" value="ECO:0007669"/>
    <property type="project" value="InterPro"/>
</dbReference>
<dbReference type="GO" id="GO:0006518">
    <property type="term" value="P:peptide metabolic process"/>
    <property type="evidence" value="ECO:0007669"/>
    <property type="project" value="InterPro"/>
</dbReference>
<comment type="cofactor">
    <cofactor evidence="13">
        <name>Cu(2+)</name>
        <dbReference type="ChEBI" id="CHEBI:29036"/>
    </cofactor>
    <text evidence="13">Binds 2 Cu(2+) ions per subunit.</text>
</comment>
<comment type="caution">
    <text evidence="21">The sequence shown here is derived from an EMBL/GenBank/DDBJ whole genome shotgun (WGS) entry which is preliminary data.</text>
</comment>
<dbReference type="InterPro" id="IPR011042">
    <property type="entry name" value="6-blade_b-propeller_TolB-like"/>
</dbReference>
<dbReference type="InterPro" id="IPR036939">
    <property type="entry name" value="Cu2_ascorb_mOase_N_sf"/>
</dbReference>
<feature type="repeat" description="NHL" evidence="15">
    <location>
        <begin position="590"/>
        <end position="621"/>
    </location>
</feature>
<feature type="region of interest" description="Disordered" evidence="16">
    <location>
        <begin position="352"/>
        <end position="397"/>
    </location>
</feature>
<evidence type="ECO:0000256" key="3">
    <source>
        <dbReference type="ARBA" id="ARBA00010263"/>
    </source>
</evidence>
<evidence type="ECO:0000256" key="4">
    <source>
        <dbReference type="ARBA" id="ARBA00022723"/>
    </source>
</evidence>
<keyword evidence="13" id="KW-0862">Zinc</keyword>
<feature type="binding site" evidence="12">
    <location>
        <position position="554"/>
    </location>
    <ligand>
        <name>a protein</name>
        <dbReference type="ChEBI" id="CHEBI:16541"/>
    </ligand>
    <ligandPart>
        <name>C-terminal Xaa-(2S)-2-hydroxyglycine residue</name>
        <dbReference type="ChEBI" id="CHEBI:142768"/>
    </ligandPart>
</feature>
<keyword evidence="17" id="KW-0812">Transmembrane</keyword>
<organism evidence="21 22">
    <name type="scientific">Dreissena polymorpha</name>
    <name type="common">Zebra mussel</name>
    <name type="synonym">Mytilus polymorpha</name>
    <dbReference type="NCBI Taxonomy" id="45954"/>
    <lineage>
        <taxon>Eukaryota</taxon>
        <taxon>Metazoa</taxon>
        <taxon>Spiralia</taxon>
        <taxon>Lophotrochozoa</taxon>
        <taxon>Mollusca</taxon>
        <taxon>Bivalvia</taxon>
        <taxon>Autobranchia</taxon>
        <taxon>Heteroconchia</taxon>
        <taxon>Euheterodonta</taxon>
        <taxon>Imparidentia</taxon>
        <taxon>Neoheterodontei</taxon>
        <taxon>Myida</taxon>
        <taxon>Dreissenoidea</taxon>
        <taxon>Dreissenidae</taxon>
        <taxon>Dreissena</taxon>
    </lineage>
</organism>
<reference evidence="21" key="2">
    <citation type="submission" date="2020-11" db="EMBL/GenBank/DDBJ databases">
        <authorList>
            <person name="McCartney M.A."/>
            <person name="Auch B."/>
            <person name="Kono T."/>
            <person name="Mallez S."/>
            <person name="Becker A."/>
            <person name="Gohl D.M."/>
            <person name="Silverstein K.A.T."/>
            <person name="Koren S."/>
            <person name="Bechman K.B."/>
            <person name="Herman A."/>
            <person name="Abrahante J.E."/>
            <person name="Garbe J."/>
        </authorList>
    </citation>
    <scope>NUCLEOTIDE SEQUENCE</scope>
    <source>
        <strain evidence="21">Duluth1</strain>
        <tissue evidence="21">Whole animal</tissue>
    </source>
</reference>
<dbReference type="InterPro" id="IPR024548">
    <property type="entry name" value="Cu2_monoox_C"/>
</dbReference>
<feature type="signal peptide" evidence="18">
    <location>
        <begin position="1"/>
        <end position="25"/>
    </location>
</feature>
<evidence type="ECO:0000259" key="20">
    <source>
        <dbReference type="Pfam" id="PF03712"/>
    </source>
</evidence>
<feature type="domain" description="Copper type II ascorbate-dependent monooxygenase C-terminal" evidence="20">
    <location>
        <begin position="183"/>
        <end position="311"/>
    </location>
</feature>
<feature type="repeat" description="NHL" evidence="15">
    <location>
        <begin position="526"/>
        <end position="565"/>
    </location>
</feature>
<evidence type="ECO:0000256" key="2">
    <source>
        <dbReference type="ARBA" id="ARBA00006026"/>
    </source>
</evidence>
<evidence type="ECO:0000256" key="14">
    <source>
        <dbReference type="PIRSR" id="PIRSR600720-3"/>
    </source>
</evidence>
<keyword evidence="10" id="KW-0511">Multifunctional enzyme</keyword>
<sequence>MTKQSGTQLWTLLLQSVTLVTLVCAQVDKRNCSIDHSGLPSDACTFDLRMRGAQPKQSDQYYCTGYSVSRDILGSNTDGYILRYEAIADAGTAHHILVFGCEQLEHDKDSMWSCGKVCVGDQIIFAWAKNADPLTLPKDVGQHIGKGTSINFIVVQIHYVVPLQSPDTSGIRLYTTQQRQKYISGIYLLLSYGVSIPPDTEKVHIDSACTFDWEDSIIPIGYRTHAHSLGKVISGYKVHNGVYEMIGKGNPQWPQAFYPVTSHVEINPGDVLAARCTFSSIGRHRKTEIGATANDEMCNFYIMYYMNATLENNRGRGECLGNSVPLLFDSIPADSDTPLPPNPALEDVAMGHHHHSLNGENKEESEKDDTALKQSIPNPVTKPQSEHPHDQGKLHNLGATMDPAFSLKFDGEVGGMKIGQVGGLAVNGNGDLYIFHRGDIVWNSLSFDDENRYTLQNRPIEVDSIVIVDRNGTLKRSFAKNWFFMPHGLTVDSDGNMYVTDVALHQVFRILPSGDKVDMTLGMRFEPGSDNDHFCKPTDVAVLKNGDFFVSDGYCNNRILKFNKNGYVVSSFGSSSTKMGLDGYPPPSTFFLPHGLTLAEDKGQLCVADRENGRIQCFALDGTFIRQIHPPQFGRAVYALEYSPNHNGLLFAVNGPDVGVNMPDTEGFTIDINTGNLLAVWNRPSGGLMHPHDLAVDDRDHVVYVGELNPSKVWKFKMDQTMYSALPQVSVDNNSNTVATTAANTIIVSSNSGKNTNGSLNSNKDLNGANSKPNVGNKVAGNVNNIDLTHTAAGNKGLAGAKDHATSADQANDLPKTESIDTEDGMGASLIIGALLVVPVLILIVITILVRLYHTVSHLGTRGLP</sequence>
<evidence type="ECO:0000256" key="8">
    <source>
        <dbReference type="ARBA" id="ARBA00023180"/>
    </source>
</evidence>
<keyword evidence="9" id="KW-0456">Lyase</keyword>
<dbReference type="AlphaFoldDB" id="A0A9D4QQB0"/>
<comment type="catalytic activity">
    <reaction evidence="1">
        <text>a [peptide]-C-terminal (2S)-2-hydroxyglycine = a [peptide]-C-terminal amide + glyoxylate</text>
        <dbReference type="Rhea" id="RHEA:20924"/>
        <dbReference type="Rhea" id="RHEA-COMP:13485"/>
        <dbReference type="Rhea" id="RHEA-COMP:15321"/>
        <dbReference type="ChEBI" id="CHEBI:36655"/>
        <dbReference type="ChEBI" id="CHEBI:137001"/>
        <dbReference type="ChEBI" id="CHEBI:142768"/>
        <dbReference type="EC" id="4.3.2.5"/>
    </reaction>
</comment>
<dbReference type="PANTHER" id="PTHR10680">
    <property type="entry name" value="PEPTIDYL-GLYCINE ALPHA-AMIDATING MONOOXYGENASE"/>
    <property type="match status" value="1"/>
</dbReference>
<feature type="compositionally biased region" description="Polar residues" evidence="16">
    <location>
        <begin position="372"/>
        <end position="383"/>
    </location>
</feature>
<dbReference type="PROSITE" id="PS51125">
    <property type="entry name" value="NHL"/>
    <property type="match status" value="3"/>
</dbReference>
<keyword evidence="6" id="KW-0677">Repeat</keyword>
<dbReference type="GO" id="GO:0005576">
    <property type="term" value="C:extracellular region"/>
    <property type="evidence" value="ECO:0007669"/>
    <property type="project" value="TreeGrafter"/>
</dbReference>
<keyword evidence="17" id="KW-1133">Transmembrane helix</keyword>
<dbReference type="PANTHER" id="PTHR10680:SF14">
    <property type="entry name" value="PEPTIDYL-GLYCINE ALPHA-AMIDATING MONOOXYGENASE"/>
    <property type="match status" value="1"/>
</dbReference>
<evidence type="ECO:0008006" key="23">
    <source>
        <dbReference type="Google" id="ProtNLM"/>
    </source>
</evidence>
<evidence type="ECO:0000256" key="13">
    <source>
        <dbReference type="PIRSR" id="PIRSR600720-2"/>
    </source>
</evidence>
<dbReference type="InterPro" id="IPR008977">
    <property type="entry name" value="PHM/PNGase_F_dom_sf"/>
</dbReference>
<feature type="region of interest" description="Disordered" evidence="16">
    <location>
        <begin position="797"/>
        <end position="820"/>
    </location>
</feature>
<keyword evidence="13" id="KW-0106">Calcium</keyword>
<keyword evidence="5 18" id="KW-0732">Signal</keyword>
<evidence type="ECO:0000256" key="11">
    <source>
        <dbReference type="ARBA" id="ARBA00048431"/>
    </source>
</evidence>
<feature type="disulfide bond" evidence="14">
    <location>
        <begin position="606"/>
        <end position="617"/>
    </location>
</feature>
<feature type="repeat" description="NHL" evidence="15">
    <location>
        <begin position="472"/>
        <end position="513"/>
    </location>
</feature>
<dbReference type="SUPFAM" id="SSF49742">
    <property type="entry name" value="PHM/PNGase F"/>
    <property type="match status" value="2"/>
</dbReference>
<feature type="binding site" evidence="13">
    <location>
        <position position="424"/>
    </location>
    <ligand>
        <name>Ca(2+)</name>
        <dbReference type="ChEBI" id="CHEBI:29108"/>
        <note>structural</note>
    </ligand>
</feature>